<evidence type="ECO:0000256" key="1">
    <source>
        <dbReference type="SAM" id="Phobius"/>
    </source>
</evidence>
<organism evidence="2 3">
    <name type="scientific">Thalassospira alkalitolerans</name>
    <dbReference type="NCBI Taxonomy" id="1293890"/>
    <lineage>
        <taxon>Bacteria</taxon>
        <taxon>Pseudomonadati</taxon>
        <taxon>Pseudomonadota</taxon>
        <taxon>Alphaproteobacteria</taxon>
        <taxon>Rhodospirillales</taxon>
        <taxon>Thalassospiraceae</taxon>
        <taxon>Thalassospira</taxon>
    </lineage>
</organism>
<evidence type="ECO:0000313" key="3">
    <source>
        <dbReference type="Proteomes" id="UP000193396"/>
    </source>
</evidence>
<reference evidence="2 3" key="1">
    <citation type="submission" date="2014-03" db="EMBL/GenBank/DDBJ databases">
        <title>The draft genome sequence of Thalassospira alkalitolerans JCM 18968.</title>
        <authorList>
            <person name="Lai Q."/>
            <person name="Shao Z."/>
        </authorList>
    </citation>
    <scope>NUCLEOTIDE SEQUENCE [LARGE SCALE GENOMIC DNA]</scope>
    <source>
        <strain evidence="2 3">JCM 18968</strain>
    </source>
</reference>
<gene>
    <name evidence="2" type="ORF">TALK_17725</name>
</gene>
<keyword evidence="1" id="KW-1133">Transmembrane helix</keyword>
<dbReference type="AlphaFoldDB" id="A0A1Y2L7L2"/>
<evidence type="ECO:0008006" key="4">
    <source>
        <dbReference type="Google" id="ProtNLM"/>
    </source>
</evidence>
<dbReference type="Proteomes" id="UP000193396">
    <property type="component" value="Unassembled WGS sequence"/>
</dbReference>
<name>A0A1Y2L7L2_9PROT</name>
<dbReference type="Gene3D" id="1.25.40.10">
    <property type="entry name" value="Tetratricopeptide repeat domain"/>
    <property type="match status" value="2"/>
</dbReference>
<dbReference type="SUPFAM" id="SSF48452">
    <property type="entry name" value="TPR-like"/>
    <property type="match status" value="1"/>
</dbReference>
<dbReference type="STRING" id="1293890.TALK_17725"/>
<keyword evidence="1" id="KW-0812">Transmembrane</keyword>
<protein>
    <recommendedName>
        <fullName evidence="4">Tetratricopeptide repeat protein</fullName>
    </recommendedName>
</protein>
<keyword evidence="1" id="KW-0472">Membrane</keyword>
<dbReference type="InterPro" id="IPR011990">
    <property type="entry name" value="TPR-like_helical_dom_sf"/>
</dbReference>
<proteinExistence type="predicted"/>
<dbReference type="EMBL" id="JFKB01000015">
    <property type="protein sequence ID" value="OSQ45307.1"/>
    <property type="molecule type" value="Genomic_DNA"/>
</dbReference>
<feature type="transmembrane region" description="Helical" evidence="1">
    <location>
        <begin position="12"/>
        <end position="32"/>
    </location>
</feature>
<comment type="caution">
    <text evidence="2">The sequence shown here is derived from an EMBL/GenBank/DDBJ whole genome shotgun (WGS) entry which is preliminary data.</text>
</comment>
<dbReference type="Pfam" id="PF13431">
    <property type="entry name" value="TPR_17"/>
    <property type="match status" value="1"/>
</dbReference>
<keyword evidence="3" id="KW-1185">Reference proteome</keyword>
<evidence type="ECO:0000313" key="2">
    <source>
        <dbReference type="EMBL" id="OSQ45307.1"/>
    </source>
</evidence>
<dbReference type="OrthoDB" id="112232at2"/>
<sequence>MIWHEDKQGIVKVYFGSVGFLVLFLSFFNAPLAAAKSLTLCDEIGSLGFDDARVSRPVPIEDYNPFDVAPACEKALVAEPENPRFHFQLGVAMALLLNPDKALEHLEIAAAKDYDAAHKFLKMFDKKMAEQMNGSSSQSADNSDTVLDQCDRIGAIPIDTRSVGQPVPHKEYNAQAVEVACRKALEANPDNPRFHFQLGMALLGTGKVSDALDHLKFAADNNYVAARLALAKFDENMGK</sequence>
<accession>A0A1Y2L7L2</accession>